<dbReference type="Gene3D" id="3.40.50.300">
    <property type="entry name" value="P-loop containing nucleotide triphosphate hydrolases"/>
    <property type="match status" value="1"/>
</dbReference>
<organism evidence="6 7">
    <name type="scientific">Tolypothrix bouteillei VB521301</name>
    <dbReference type="NCBI Taxonomy" id="1479485"/>
    <lineage>
        <taxon>Bacteria</taxon>
        <taxon>Bacillati</taxon>
        <taxon>Cyanobacteriota</taxon>
        <taxon>Cyanophyceae</taxon>
        <taxon>Nostocales</taxon>
        <taxon>Tolypothrichaceae</taxon>
        <taxon>Tolypothrix</taxon>
    </lineage>
</organism>
<protein>
    <submittedName>
        <fullName evidence="6">DUF3854 domain-containing protein</fullName>
    </submittedName>
</protein>
<evidence type="ECO:0000256" key="2">
    <source>
        <dbReference type="ARBA" id="ARBA00022801"/>
    </source>
</evidence>
<dbReference type="InterPro" id="IPR045455">
    <property type="entry name" value="NrS-1_pol-like_helicase"/>
</dbReference>
<evidence type="ECO:0000313" key="7">
    <source>
        <dbReference type="Proteomes" id="UP000029738"/>
    </source>
</evidence>
<dbReference type="InterPro" id="IPR024385">
    <property type="entry name" value="DUF3854"/>
</dbReference>
<dbReference type="Proteomes" id="UP000029738">
    <property type="component" value="Unassembled WGS sequence"/>
</dbReference>
<dbReference type="NCBIfam" id="TIGR01613">
    <property type="entry name" value="primase_Cterm"/>
    <property type="match status" value="1"/>
</dbReference>
<dbReference type="InterPro" id="IPR014015">
    <property type="entry name" value="Helicase_SF3_DNA-vir"/>
</dbReference>
<dbReference type="PROSITE" id="PS51206">
    <property type="entry name" value="SF3_HELICASE_1"/>
    <property type="match status" value="1"/>
</dbReference>
<dbReference type="EMBL" id="JHEG04000001">
    <property type="protein sequence ID" value="KAF3884094.1"/>
    <property type="molecule type" value="Genomic_DNA"/>
</dbReference>
<dbReference type="InterPro" id="IPR014818">
    <property type="entry name" value="Phage/plasmid_primase_P4_C"/>
</dbReference>
<evidence type="ECO:0000256" key="4">
    <source>
        <dbReference type="SAM" id="MobiDB-lite"/>
    </source>
</evidence>
<proteinExistence type="predicted"/>
<comment type="caution">
    <text evidence="6">The sequence shown here is derived from an EMBL/GenBank/DDBJ whole genome shotgun (WGS) entry which is preliminary data.</text>
</comment>
<gene>
    <name evidence="6" type="ORF">DA73_0400000195</name>
</gene>
<dbReference type="OrthoDB" id="505390at2"/>
<evidence type="ECO:0000313" key="6">
    <source>
        <dbReference type="EMBL" id="KAF3884094.1"/>
    </source>
</evidence>
<dbReference type="AlphaFoldDB" id="A0A8S9SXH6"/>
<keyword evidence="7" id="KW-1185">Reference proteome</keyword>
<dbReference type="GO" id="GO:0005524">
    <property type="term" value="F:ATP binding"/>
    <property type="evidence" value="ECO:0007669"/>
    <property type="project" value="UniProtKB-KW"/>
</dbReference>
<dbReference type="RefSeq" id="WP_050044965.1">
    <property type="nucleotide sequence ID" value="NZ_JHEG04000001.1"/>
</dbReference>
<keyword evidence="3" id="KW-0067">ATP-binding</keyword>
<feature type="region of interest" description="Disordered" evidence="4">
    <location>
        <begin position="72"/>
        <end position="92"/>
    </location>
</feature>
<feature type="compositionally biased region" description="Polar residues" evidence="4">
    <location>
        <begin position="764"/>
        <end position="788"/>
    </location>
</feature>
<dbReference type="GO" id="GO:0016787">
    <property type="term" value="F:hydrolase activity"/>
    <property type="evidence" value="ECO:0007669"/>
    <property type="project" value="UniProtKB-KW"/>
</dbReference>
<dbReference type="InterPro" id="IPR006500">
    <property type="entry name" value="Helicase_put_C_phage/plasmid"/>
</dbReference>
<evidence type="ECO:0000256" key="3">
    <source>
        <dbReference type="ARBA" id="ARBA00022840"/>
    </source>
</evidence>
<dbReference type="PANTHER" id="PTHR35372">
    <property type="entry name" value="ATP BINDING PROTEIN-RELATED"/>
    <property type="match status" value="1"/>
</dbReference>
<dbReference type="SUPFAM" id="SSF52540">
    <property type="entry name" value="P-loop containing nucleoside triphosphate hydrolases"/>
    <property type="match status" value="1"/>
</dbReference>
<keyword evidence="1" id="KW-0547">Nucleotide-binding</keyword>
<dbReference type="PANTHER" id="PTHR35372:SF2">
    <property type="entry name" value="SF3 HELICASE DOMAIN-CONTAINING PROTEIN"/>
    <property type="match status" value="1"/>
</dbReference>
<feature type="compositionally biased region" description="Polar residues" evidence="4">
    <location>
        <begin position="730"/>
        <end position="751"/>
    </location>
</feature>
<sequence length="845" mass="95114">MSQQLTAPKINRHYLNQRHKKELFEKRGLNPKWCEVNCRSISTNQATELLGYTAQSDGIWLEGSNYQGQYYPDKRWSSQGKSEKQSPKYRSPKGEYDIMLPIHPEDPHYWDDIEALKLKCYIIDGNPCLVTTEGFFKAIALTSHEVPTLALLGVEMGLTPTDADPQGKRYLVPTLEKLARAGFGFIHAFDADAVSNPNVIDAQRKLVHQLKKFNVAQYNVTGLWSEERGKGIDDYIKINGADKFKQEVLAKAVSIDKWEQQFNQEQQTQKKWTQSSLAEELAEEYRPKLAWYATRKCWYWYARKVSGVWSETVDEAIGALVTAEAKNRLGPVFNHDFISGTIKFLKYELAVDEWSEAQGLIPLIDGVLDPKTMKLLPHSPGYRFLWQLPYKWQDRAIGCQPITDWLLEIMKQDASLVQLLRAYLKAVVTGRSDLHRFLEAIGPGGTGKSTFLRLATALVGKENTTVTTLKQLETNRFETAALYGKRLVLITDSERYGGEVQTLKNLTGEDDLRNERKCIQQTTGFKYTGMVMVAANEPVQSSDYTSGLKRRRLTIPFTHQVLPHLQRDLDSEFKPYLPGLLEWVLEMPDVEMVSLVVDTNNSVPSLSGFSAEFLLDTNPLADWMDSCLVLEPNAKTHVGTLSKSAELYLYSSYCRWMDETGSRSVSLRRFSECLIDLCSNQLKLQGIKKGRDNQGAYITGLAIRQPGSDRDTASAVKPPAYRPITGTDGLVTNTQGLSDGSVTDQTPTSDPSDGCVKSVVVSDRQPSNQNSEECAIPNSQPIATHHNPTPNITKGLVIAVRNIADYSGEKVTIVGWERHGSKVQVEFPNGSYRWVKRHSLKIYNS</sequence>
<accession>A0A8S9SXH6</accession>
<keyword evidence="2" id="KW-0378">Hydrolase</keyword>
<reference evidence="6" key="1">
    <citation type="journal article" date="2015" name="Genome Announc.">
        <title>Draft Genome Sequence of Tolypothrix boutellei Strain VB521301.</title>
        <authorList>
            <person name="Chandrababunaidu M.M."/>
            <person name="Singh D."/>
            <person name="Sen D."/>
            <person name="Bhan S."/>
            <person name="Das S."/>
            <person name="Gupta A."/>
            <person name="Adhikary S.P."/>
            <person name="Tripathy S."/>
        </authorList>
    </citation>
    <scope>NUCLEOTIDE SEQUENCE</scope>
    <source>
        <strain evidence="6">VB521301</strain>
    </source>
</reference>
<evidence type="ECO:0000256" key="1">
    <source>
        <dbReference type="ARBA" id="ARBA00022741"/>
    </source>
</evidence>
<dbReference type="InterPro" id="IPR051620">
    <property type="entry name" value="ORF904-like_C"/>
</dbReference>
<dbReference type="InterPro" id="IPR027417">
    <property type="entry name" value="P-loop_NTPase"/>
</dbReference>
<feature type="domain" description="SF3 helicase" evidence="5">
    <location>
        <begin position="415"/>
        <end position="570"/>
    </location>
</feature>
<evidence type="ECO:0000259" key="5">
    <source>
        <dbReference type="PROSITE" id="PS51206"/>
    </source>
</evidence>
<feature type="region of interest" description="Disordered" evidence="4">
    <location>
        <begin position="706"/>
        <end position="788"/>
    </location>
</feature>
<dbReference type="Pfam" id="PF19263">
    <property type="entry name" value="DUF5906"/>
    <property type="match status" value="1"/>
</dbReference>
<dbReference type="Pfam" id="PF12965">
    <property type="entry name" value="DUF3854"/>
    <property type="match status" value="1"/>
</dbReference>
<dbReference type="Pfam" id="PF08706">
    <property type="entry name" value="D5_N"/>
    <property type="match status" value="1"/>
</dbReference>
<name>A0A8S9SXH6_9CYAN</name>
<reference evidence="6" key="2">
    <citation type="submission" date="2019-11" db="EMBL/GenBank/DDBJ databases">
        <title>Improved Assembly of Tolypothrix boutellei genome.</title>
        <authorList>
            <person name="Sarangi A.N."/>
            <person name="Mukherjee M."/>
            <person name="Ghosh S."/>
            <person name="Singh D."/>
            <person name="Das A."/>
            <person name="Kant S."/>
            <person name="Prusty A."/>
            <person name="Tripathy S."/>
        </authorList>
    </citation>
    <scope>NUCLEOTIDE SEQUENCE</scope>
    <source>
        <strain evidence="6">VB521301</strain>
    </source>
</reference>